<keyword evidence="4 12" id="KW-0808">Transferase</keyword>
<evidence type="ECO:0000256" key="6">
    <source>
        <dbReference type="ARBA" id="ARBA00035024"/>
    </source>
</evidence>
<dbReference type="AlphaFoldDB" id="A0A6A0BAR7"/>
<feature type="domain" description="Nicotinate/nicotinamide phosphoribosyltransferase" evidence="10">
    <location>
        <begin position="173"/>
        <end position="447"/>
    </location>
</feature>
<dbReference type="PANTHER" id="PTHR43816">
    <property type="entry name" value="NICOTINAMIDE PHOSPHORIBOSYLTRANSFERASE"/>
    <property type="match status" value="1"/>
</dbReference>
<dbReference type="EMBL" id="BLLI01000002">
    <property type="protein sequence ID" value="GFH41551.1"/>
    <property type="molecule type" value="Genomic_DNA"/>
</dbReference>
<organism evidence="12 13">
    <name type="scientific">Pseudolactococcus hodotermopsidis</name>
    <dbReference type="NCBI Taxonomy" id="2709157"/>
    <lineage>
        <taxon>Bacteria</taxon>
        <taxon>Bacillati</taxon>
        <taxon>Bacillota</taxon>
        <taxon>Bacilli</taxon>
        <taxon>Lactobacillales</taxon>
        <taxon>Streptococcaceae</taxon>
        <taxon>Pseudolactococcus</taxon>
    </lineage>
</organism>
<dbReference type="Pfam" id="PF04095">
    <property type="entry name" value="NAPRTase"/>
    <property type="match status" value="1"/>
</dbReference>
<dbReference type="GO" id="GO:0009435">
    <property type="term" value="P:NAD+ biosynthetic process"/>
    <property type="evidence" value="ECO:0007669"/>
    <property type="project" value="InterPro"/>
</dbReference>
<name>A0A6A0BAR7_9LACT</name>
<evidence type="ECO:0000256" key="5">
    <source>
        <dbReference type="ARBA" id="ARBA00035007"/>
    </source>
</evidence>
<evidence type="ECO:0000256" key="2">
    <source>
        <dbReference type="ARBA" id="ARBA00022642"/>
    </source>
</evidence>
<evidence type="ECO:0000256" key="7">
    <source>
        <dbReference type="ARBA" id="ARBA00035036"/>
    </source>
</evidence>
<evidence type="ECO:0000256" key="1">
    <source>
        <dbReference type="ARBA" id="ARBA00010897"/>
    </source>
</evidence>
<feature type="binding site" evidence="9">
    <location>
        <position position="366"/>
    </location>
    <ligand>
        <name>beta-nicotinamide D-ribonucleotide</name>
        <dbReference type="ChEBI" id="CHEBI:14649"/>
    </ligand>
</feature>
<feature type="binding site" evidence="9">
    <location>
        <position position="228"/>
    </location>
    <ligand>
        <name>diphosphate</name>
        <dbReference type="ChEBI" id="CHEBI:33019"/>
    </ligand>
</feature>
<evidence type="ECO:0000256" key="4">
    <source>
        <dbReference type="ARBA" id="ARBA00022679"/>
    </source>
</evidence>
<evidence type="ECO:0000313" key="12">
    <source>
        <dbReference type="EMBL" id="GFH41551.1"/>
    </source>
</evidence>
<feature type="binding site" evidence="9">
    <location>
        <begin position="335"/>
        <end position="336"/>
    </location>
    <ligand>
        <name>beta-nicotinamide D-ribonucleotide</name>
        <dbReference type="ChEBI" id="CHEBI:14649"/>
    </ligand>
</feature>
<evidence type="ECO:0000313" key="13">
    <source>
        <dbReference type="Proteomes" id="UP000480303"/>
    </source>
</evidence>
<dbReference type="GO" id="GO:0047280">
    <property type="term" value="F:nicotinamide phosphoribosyltransferase activity"/>
    <property type="evidence" value="ECO:0007669"/>
    <property type="project" value="UniProtKB-EC"/>
</dbReference>
<comment type="caution">
    <text evidence="12">The sequence shown here is derived from an EMBL/GenBank/DDBJ whole genome shotgun (WGS) entry which is preliminary data.</text>
</comment>
<keyword evidence="2" id="KW-0662">Pyridine nucleotide biosynthesis</keyword>
<dbReference type="PIRSF" id="PIRSF005943">
    <property type="entry name" value="NMPRT"/>
    <property type="match status" value="1"/>
</dbReference>
<gene>
    <name evidence="12" type="primary">pbeF</name>
    <name evidence="12" type="ORF">Hs30E_01020</name>
</gene>
<accession>A0A6A0BAR7</accession>
<comment type="pathway">
    <text evidence="5">Cofactor biosynthesis; NAD(+) biosynthesis; nicotinamide D-ribonucleotide from 5-phospho-alpha-D-ribose 1-diphosphate and nicotinamide: step 1/1.</text>
</comment>
<feature type="binding site" evidence="9">
    <location>
        <position position="202"/>
    </location>
    <ligand>
        <name>beta-nicotinamide D-ribonucleotide</name>
        <dbReference type="ChEBI" id="CHEBI:14649"/>
    </ligand>
</feature>
<dbReference type="SUPFAM" id="SSF51690">
    <property type="entry name" value="Nicotinate/Quinolinate PRTase C-terminal domain-like"/>
    <property type="match status" value="1"/>
</dbReference>
<comment type="catalytic activity">
    <reaction evidence="8">
        <text>beta-nicotinamide D-ribonucleotide + diphosphate = 5-phospho-alpha-D-ribose 1-diphosphate + nicotinamide + H(+)</text>
        <dbReference type="Rhea" id="RHEA:16149"/>
        <dbReference type="ChEBI" id="CHEBI:14649"/>
        <dbReference type="ChEBI" id="CHEBI:15378"/>
        <dbReference type="ChEBI" id="CHEBI:17154"/>
        <dbReference type="ChEBI" id="CHEBI:33019"/>
        <dbReference type="ChEBI" id="CHEBI:58017"/>
        <dbReference type="EC" id="2.4.2.12"/>
    </reaction>
    <physiologicalReaction direction="right-to-left" evidence="8">
        <dbReference type="Rhea" id="RHEA:16151"/>
    </physiologicalReaction>
</comment>
<dbReference type="Proteomes" id="UP000480303">
    <property type="component" value="Unassembled WGS sequence"/>
</dbReference>
<dbReference type="Gene3D" id="3.20.20.70">
    <property type="entry name" value="Aldolase class I"/>
    <property type="match status" value="1"/>
</dbReference>
<keyword evidence="13" id="KW-1185">Reference proteome</keyword>
<dbReference type="InterPro" id="IPR013785">
    <property type="entry name" value="Aldolase_TIM"/>
</dbReference>
<feature type="binding site" evidence="9">
    <location>
        <begin position="293"/>
        <end position="295"/>
    </location>
    <ligand>
        <name>beta-nicotinamide D-ribonucleotide</name>
        <dbReference type="ChEBI" id="CHEBI:14649"/>
    </ligand>
</feature>
<dbReference type="InterPro" id="IPR016471">
    <property type="entry name" value="Nicotinamide_PRibTrfase"/>
</dbReference>
<dbReference type="InterPro" id="IPR036068">
    <property type="entry name" value="Nicotinate_pribotase-like_C"/>
</dbReference>
<evidence type="ECO:0000256" key="3">
    <source>
        <dbReference type="ARBA" id="ARBA00022676"/>
    </source>
</evidence>
<evidence type="ECO:0000256" key="9">
    <source>
        <dbReference type="PIRSR" id="PIRSR005943-1"/>
    </source>
</evidence>
<dbReference type="InterPro" id="IPR041525">
    <property type="entry name" value="N/Namide_PRibTrfase"/>
</dbReference>
<dbReference type="PANTHER" id="PTHR43816:SF1">
    <property type="entry name" value="NICOTINAMIDE PHOSPHORIBOSYLTRANSFERASE"/>
    <property type="match status" value="1"/>
</dbReference>
<evidence type="ECO:0000256" key="8">
    <source>
        <dbReference type="ARBA" id="ARBA00047835"/>
    </source>
</evidence>
<sequence length="464" mass="51642">MTKQNPILNTDAYKMTHHLAYPDGLSKLYSYAEPRKGGRFETVSFFGLQMLIHDHFLMPITTEMIDEAEKTAELTFGTTDYFNRQVWEKVRDLGYWPIKIKALPEGMEVPVGNALFTIESTEPWFATTLNSLETLLMQVWYPTTIATNSLYIKRDLQPFYEQTGHIENLPWAVNDFGLRGVTSLQAGERSGAAHLLHFRGSDNMAATHAIAEIYGLAGRGMSVWATEHSVATSYGAGQGEYDYLNAQLERSDENTTISIVIDSYDTYNFIDTVIASPEIKAKIQARAGRIVFRPDSGDAIEMPMAVIEHLDNVFGHTLNTKGYKVLNDNIGVIQGDGMKRETIAALYSRVTEAGWSADNIIVGSGGGLLQESFNRDTQRFAIKASYAERADGTTYSMQKNPKTDSSKASKAGLLKVVTHNGKIKTICSQASDDGESDDLMRLVYDNGAYYPENFEVIVTRAETF</sequence>
<dbReference type="EC" id="2.4.2.12" evidence="6"/>
<dbReference type="InterPro" id="IPR041529">
    <property type="entry name" value="DUF5598"/>
</dbReference>
<dbReference type="Pfam" id="PF18127">
    <property type="entry name" value="NAMPT_N"/>
    <property type="match status" value="1"/>
</dbReference>
<reference evidence="12 13" key="1">
    <citation type="submission" date="2020-02" db="EMBL/GenBank/DDBJ databases">
        <title>Draft genome sequence of Lactococcus sp. Hs30E4-3.</title>
        <authorList>
            <person name="Noda S."/>
            <person name="Yuki M."/>
            <person name="Ohkuma M."/>
        </authorList>
    </citation>
    <scope>NUCLEOTIDE SEQUENCE [LARGE SCALE GENOMIC DNA]</scope>
    <source>
        <strain evidence="12 13">Hs30E4-3</strain>
    </source>
</reference>
<feature type="binding site" evidence="9">
    <location>
        <position position="179"/>
    </location>
    <ligand>
        <name>diphosphate</name>
        <dbReference type="ChEBI" id="CHEBI:33019"/>
    </ligand>
</feature>
<dbReference type="NCBIfam" id="NF006629">
    <property type="entry name" value="PRK09198.1"/>
    <property type="match status" value="1"/>
</dbReference>
<evidence type="ECO:0000259" key="11">
    <source>
        <dbReference type="Pfam" id="PF18127"/>
    </source>
</evidence>
<proteinExistence type="inferred from homology"/>
<evidence type="ECO:0000259" key="10">
    <source>
        <dbReference type="Pfam" id="PF04095"/>
    </source>
</evidence>
<comment type="similarity">
    <text evidence="1">Belongs to the NAPRTase family.</text>
</comment>
<protein>
    <recommendedName>
        <fullName evidence="7">Nicotinamide phosphoribosyltransferase</fullName>
        <ecNumber evidence="6">2.4.2.12</ecNumber>
    </recommendedName>
</protein>
<dbReference type="RefSeq" id="WP_172207142.1">
    <property type="nucleotide sequence ID" value="NZ_BLLI01000002.1"/>
</dbReference>
<feature type="binding site" evidence="9">
    <location>
        <position position="293"/>
    </location>
    <ligand>
        <name>diphosphate</name>
        <dbReference type="ChEBI" id="CHEBI:33019"/>
    </ligand>
</feature>
<feature type="binding site" evidence="9">
    <location>
        <position position="375"/>
    </location>
    <ligand>
        <name>beta-nicotinamide D-ribonucleotide</name>
        <dbReference type="ChEBI" id="CHEBI:14649"/>
    </ligand>
</feature>
<feature type="domain" description="Nicotinamide phosphoribosyltransferase N-terminal" evidence="11">
    <location>
        <begin position="7"/>
        <end position="99"/>
    </location>
</feature>
<keyword evidence="3 12" id="KW-0328">Glycosyltransferase</keyword>